<proteinExistence type="inferred from homology"/>
<gene>
    <name evidence="5" type="ORF">GARC_2353</name>
</gene>
<dbReference type="InterPro" id="IPR058624">
    <property type="entry name" value="MdtA-like_HH"/>
</dbReference>
<evidence type="ECO:0000313" key="6">
    <source>
        <dbReference type="Proteomes" id="UP000006327"/>
    </source>
</evidence>
<keyword evidence="6" id="KW-1185">Reference proteome</keyword>
<dbReference type="InterPro" id="IPR058792">
    <property type="entry name" value="Beta-barrel_RND_2"/>
</dbReference>
<comment type="caution">
    <text evidence="5">The sequence shown here is derived from an EMBL/GenBank/DDBJ whole genome shotgun (WGS) entry which is preliminary data.</text>
</comment>
<dbReference type="Gene3D" id="1.10.287.470">
    <property type="entry name" value="Helix hairpin bin"/>
    <property type="match status" value="1"/>
</dbReference>
<evidence type="ECO:0000313" key="5">
    <source>
        <dbReference type="EMBL" id="GAC19319.1"/>
    </source>
</evidence>
<dbReference type="RefSeq" id="WP_007620034.1">
    <property type="nucleotide sequence ID" value="NZ_BAEO01000029.1"/>
</dbReference>
<dbReference type="Proteomes" id="UP000006327">
    <property type="component" value="Unassembled WGS sequence"/>
</dbReference>
<dbReference type="PANTHER" id="PTHR30469:SF11">
    <property type="entry name" value="BLL4320 PROTEIN"/>
    <property type="match status" value="1"/>
</dbReference>
<evidence type="ECO:0000256" key="1">
    <source>
        <dbReference type="ARBA" id="ARBA00009477"/>
    </source>
</evidence>
<protein>
    <submittedName>
        <fullName evidence="5">Uncharacterized protein</fullName>
    </submittedName>
</protein>
<reference evidence="5 6" key="1">
    <citation type="journal article" date="2017" name="Antonie Van Leeuwenhoek">
        <title>Rhizobium rhizosphaerae sp. nov., a novel species isolated from rice rhizosphere.</title>
        <authorList>
            <person name="Zhao J.J."/>
            <person name="Zhang J."/>
            <person name="Zhang R.J."/>
            <person name="Zhang C.W."/>
            <person name="Yin H.Q."/>
            <person name="Zhang X.X."/>
        </authorList>
    </citation>
    <scope>NUCLEOTIDE SEQUENCE [LARGE SCALE GENOMIC DNA]</scope>
    <source>
        <strain evidence="5 6">BSs20135</strain>
    </source>
</reference>
<sequence length="366" mass="40125">MHIWRWVWTFIFCLLVVSVLGFVKFNQIKAAIAFGESFPEPSETVQTIIIEQSQWQSKLNVMGEVVASRSLDLRNELAGIITKIGFVSGAKVFKGTLLLQLDVENEEAQLAALKAQVSIAQLDVNRFSELIKNNASSRDQLDRAQAQLAVAEANVRALQSTIRKKTLIAPFDAVVGLHQLEVGSYLSVNTLITRLVSVSDAVWLDFLVPQEHANLSVGELVQVSSTSLLTDVYTAKVIALSQEIDLDSRNLRARALWSNTPKQIKPGALVEVQLSIGNNLNVVRIPSVAVRYDAFGTFVFILNKDKNADWRATRQSIEVQAKDNKTAIVTSGLNIGQTIATIGSSKLREGMLVNVVSSAQGNVVNE</sequence>
<dbReference type="STRING" id="493475.GARC_2353"/>
<dbReference type="PANTHER" id="PTHR30469">
    <property type="entry name" value="MULTIDRUG RESISTANCE PROTEIN MDTA"/>
    <property type="match status" value="1"/>
</dbReference>
<evidence type="ECO:0000259" key="4">
    <source>
        <dbReference type="Pfam" id="PF25954"/>
    </source>
</evidence>
<dbReference type="NCBIfam" id="TIGR01730">
    <property type="entry name" value="RND_mfp"/>
    <property type="match status" value="1"/>
</dbReference>
<dbReference type="InterPro" id="IPR006143">
    <property type="entry name" value="RND_pump_MFP"/>
</dbReference>
<keyword evidence="2" id="KW-0175">Coiled coil</keyword>
<dbReference type="Gene3D" id="2.40.420.20">
    <property type="match status" value="1"/>
</dbReference>
<feature type="domain" description="CusB-like beta-barrel" evidence="4">
    <location>
        <begin position="202"/>
        <end position="275"/>
    </location>
</feature>
<dbReference type="SUPFAM" id="SSF111369">
    <property type="entry name" value="HlyD-like secretion proteins"/>
    <property type="match status" value="1"/>
</dbReference>
<feature type="coiled-coil region" evidence="2">
    <location>
        <begin position="103"/>
        <end position="161"/>
    </location>
</feature>
<dbReference type="Gene3D" id="2.40.30.170">
    <property type="match status" value="1"/>
</dbReference>
<dbReference type="OrthoDB" id="9806939at2"/>
<comment type="similarity">
    <text evidence="1">Belongs to the membrane fusion protein (MFP) (TC 8.A.1) family.</text>
</comment>
<dbReference type="eggNOG" id="COG0845">
    <property type="taxonomic scope" value="Bacteria"/>
</dbReference>
<dbReference type="GO" id="GO:0015562">
    <property type="term" value="F:efflux transmembrane transporter activity"/>
    <property type="evidence" value="ECO:0007669"/>
    <property type="project" value="TreeGrafter"/>
</dbReference>
<dbReference type="EMBL" id="BAEO01000029">
    <property type="protein sequence ID" value="GAC19319.1"/>
    <property type="molecule type" value="Genomic_DNA"/>
</dbReference>
<name>K6XFC9_9ALTE</name>
<organism evidence="5 6">
    <name type="scientific">Paraglaciecola arctica BSs20135</name>
    <dbReference type="NCBI Taxonomy" id="493475"/>
    <lineage>
        <taxon>Bacteria</taxon>
        <taxon>Pseudomonadati</taxon>
        <taxon>Pseudomonadota</taxon>
        <taxon>Gammaproteobacteria</taxon>
        <taxon>Alteromonadales</taxon>
        <taxon>Alteromonadaceae</taxon>
        <taxon>Paraglaciecola</taxon>
    </lineage>
</organism>
<dbReference type="Pfam" id="PF25954">
    <property type="entry name" value="Beta-barrel_RND_2"/>
    <property type="match status" value="1"/>
</dbReference>
<dbReference type="AlphaFoldDB" id="K6XFC9"/>
<evidence type="ECO:0000256" key="2">
    <source>
        <dbReference type="SAM" id="Coils"/>
    </source>
</evidence>
<evidence type="ECO:0000259" key="3">
    <source>
        <dbReference type="Pfam" id="PF25876"/>
    </source>
</evidence>
<accession>K6XFC9</accession>
<dbReference type="Gene3D" id="2.40.50.100">
    <property type="match status" value="1"/>
</dbReference>
<dbReference type="GO" id="GO:1990281">
    <property type="term" value="C:efflux pump complex"/>
    <property type="evidence" value="ECO:0007669"/>
    <property type="project" value="TreeGrafter"/>
</dbReference>
<dbReference type="Pfam" id="PF25876">
    <property type="entry name" value="HH_MFP_RND"/>
    <property type="match status" value="1"/>
</dbReference>
<feature type="domain" description="Multidrug resistance protein MdtA-like alpha-helical hairpin" evidence="3">
    <location>
        <begin position="104"/>
        <end position="163"/>
    </location>
</feature>